<reference evidence="2 3" key="1">
    <citation type="submission" date="2016-10" db="EMBL/GenBank/DDBJ databases">
        <authorList>
            <person name="de Groot N.N."/>
        </authorList>
    </citation>
    <scope>NUCLEOTIDE SEQUENCE [LARGE SCALE GENOMIC DNA]</scope>
    <source>
        <strain evidence="2 3">DSM 22489</strain>
    </source>
</reference>
<gene>
    <name evidence="2" type="ORF">SAMN05421819_0054</name>
</gene>
<keyword evidence="3" id="KW-1185">Reference proteome</keyword>
<organism evidence="2 3">
    <name type="scientific">Bryocella elongata</name>
    <dbReference type="NCBI Taxonomy" id="863522"/>
    <lineage>
        <taxon>Bacteria</taxon>
        <taxon>Pseudomonadati</taxon>
        <taxon>Acidobacteriota</taxon>
        <taxon>Terriglobia</taxon>
        <taxon>Terriglobales</taxon>
        <taxon>Acidobacteriaceae</taxon>
        <taxon>Bryocella</taxon>
    </lineage>
</organism>
<feature type="region of interest" description="Disordered" evidence="1">
    <location>
        <begin position="58"/>
        <end position="83"/>
    </location>
</feature>
<dbReference type="Proteomes" id="UP000236728">
    <property type="component" value="Unassembled WGS sequence"/>
</dbReference>
<dbReference type="RefSeq" id="WP_103931049.1">
    <property type="nucleotide sequence ID" value="NZ_FNVA01000001.1"/>
</dbReference>
<evidence type="ECO:0000313" key="3">
    <source>
        <dbReference type="Proteomes" id="UP000236728"/>
    </source>
</evidence>
<sequence>MTGLYNWLRERAFSLRHEVREESSSSSMRREVTVYEHQRRITMPRGTAPADAFCPWCGQALPPPEPPPAPAPDESTTGPRRIK</sequence>
<evidence type="ECO:0000313" key="2">
    <source>
        <dbReference type="EMBL" id="SEF44880.1"/>
    </source>
</evidence>
<dbReference type="EMBL" id="FNVA01000001">
    <property type="protein sequence ID" value="SEF44880.1"/>
    <property type="molecule type" value="Genomic_DNA"/>
</dbReference>
<feature type="compositionally biased region" description="Polar residues" evidence="1">
    <location>
        <begin position="74"/>
        <end position="83"/>
    </location>
</feature>
<accession>A0A1H5S323</accession>
<dbReference type="AlphaFoldDB" id="A0A1H5S323"/>
<evidence type="ECO:0000256" key="1">
    <source>
        <dbReference type="SAM" id="MobiDB-lite"/>
    </source>
</evidence>
<protein>
    <submittedName>
        <fullName evidence="2">Uncharacterized protein</fullName>
    </submittedName>
</protein>
<name>A0A1H5S323_9BACT</name>
<feature type="compositionally biased region" description="Pro residues" evidence="1">
    <location>
        <begin position="61"/>
        <end position="71"/>
    </location>
</feature>
<proteinExistence type="predicted"/>